<reference evidence="2 3" key="1">
    <citation type="submission" date="2020-07" db="EMBL/GenBank/DDBJ databases">
        <title>Sequencing the genomes of 1000 actinobacteria strains.</title>
        <authorList>
            <person name="Klenk H.-P."/>
        </authorList>
    </citation>
    <scope>NUCLEOTIDE SEQUENCE [LARGE SCALE GENOMIC DNA]</scope>
    <source>
        <strain evidence="2 3">DSM 24662</strain>
    </source>
</reference>
<gene>
    <name evidence="2" type="ORF">BJ991_003447</name>
</gene>
<organism evidence="2 3">
    <name type="scientific">Microbacterium immunditiarum</name>
    <dbReference type="NCBI Taxonomy" id="337480"/>
    <lineage>
        <taxon>Bacteria</taxon>
        <taxon>Bacillati</taxon>
        <taxon>Actinomycetota</taxon>
        <taxon>Actinomycetes</taxon>
        <taxon>Micrococcales</taxon>
        <taxon>Microbacteriaceae</taxon>
        <taxon>Microbacterium</taxon>
    </lineage>
</organism>
<accession>A0A7Y9GRP6</accession>
<protein>
    <submittedName>
        <fullName evidence="2">Uncharacterized protein</fullName>
    </submittedName>
</protein>
<keyword evidence="3" id="KW-1185">Reference proteome</keyword>
<dbReference type="Proteomes" id="UP000576969">
    <property type="component" value="Unassembled WGS sequence"/>
</dbReference>
<dbReference type="RefSeq" id="WP_179492010.1">
    <property type="nucleotide sequence ID" value="NZ_JACCBV010000001.1"/>
</dbReference>
<comment type="caution">
    <text evidence="2">The sequence shown here is derived from an EMBL/GenBank/DDBJ whole genome shotgun (WGS) entry which is preliminary data.</text>
</comment>
<evidence type="ECO:0000256" key="1">
    <source>
        <dbReference type="SAM" id="MobiDB-lite"/>
    </source>
</evidence>
<feature type="compositionally biased region" description="Basic and acidic residues" evidence="1">
    <location>
        <begin position="273"/>
        <end position="284"/>
    </location>
</feature>
<dbReference type="SUPFAM" id="SSF57997">
    <property type="entry name" value="Tropomyosin"/>
    <property type="match status" value="1"/>
</dbReference>
<sequence>MPTDSARTADDELDAVAAELYALPPDKFTAARNARAGASDRSLAARIKKLPKPTVAAWAVDLLARDGQLADALELAAALREAHEDLDAAELARLGKQRRQLVSALAAQAVGLAKDAGVTISAAAREDVEKTINAAVMDAAAAAAVMTGRLVKPLEAGDFEPGELAEAVGGSVPGAIAPPPRDDLAERRARKAAEKVARDAERAVNEAEREFAQVEARRTKTQERLDHVRERIDDLRRDLERLEEEERTASGQLDSLEKEHRAGASRVRAAVEASERASRALDEL</sequence>
<name>A0A7Y9GRP6_9MICO</name>
<proteinExistence type="predicted"/>
<dbReference type="AlphaFoldDB" id="A0A7Y9GRP6"/>
<dbReference type="EMBL" id="JACCBV010000001">
    <property type="protein sequence ID" value="NYE21419.1"/>
    <property type="molecule type" value="Genomic_DNA"/>
</dbReference>
<evidence type="ECO:0000313" key="2">
    <source>
        <dbReference type="EMBL" id="NYE21419.1"/>
    </source>
</evidence>
<feature type="region of interest" description="Disordered" evidence="1">
    <location>
        <begin position="236"/>
        <end position="284"/>
    </location>
</feature>
<evidence type="ECO:0000313" key="3">
    <source>
        <dbReference type="Proteomes" id="UP000576969"/>
    </source>
</evidence>